<dbReference type="Proteomes" id="UP000001542">
    <property type="component" value="Unassembled WGS sequence"/>
</dbReference>
<accession>A2ELW6</accession>
<dbReference type="VEuPathDB" id="TrichDB:TVAG_152010"/>
<organism evidence="3 4">
    <name type="scientific">Trichomonas vaginalis (strain ATCC PRA-98 / G3)</name>
    <dbReference type="NCBI Taxonomy" id="412133"/>
    <lineage>
        <taxon>Eukaryota</taxon>
        <taxon>Metamonada</taxon>
        <taxon>Parabasalia</taxon>
        <taxon>Trichomonadida</taxon>
        <taxon>Trichomonadidae</taxon>
        <taxon>Trichomonas</taxon>
    </lineage>
</organism>
<dbReference type="InterPro" id="IPR040411">
    <property type="entry name" value="At5g23160-like"/>
</dbReference>
<sequence length="423" mass="47189">MFLTLVASVQSVEATEVTFGPGRVNFTGINTTTIVLPKKTDEKDVYFVIHNPFAFLTDGKKIPAPVYKNVEEINLTFRHHKKPFLEYTVIGIEANQCDTVDFVFGGHKNFTFGNKKFDDVELKNNTKACVAFVAPFETNYTVKAINASASSSNEAYDYNFENGQTVLDTTTINTTTIVARLTTTDAASGLFIVSQRPNFPHPPHNGTEKPNFPHPPHNETEKPNFPRNEKPTLFGGKFDGKKERKDRPHPHPEHMSFRFHVAADNSSVKFSQVAAEKEIPDHRNDENHERKDYNDRDNKNHGDHKDRNGNNGRRTKTVSPRTRTQARPTGGSRPTGGNSGSSSSNEKSYDNSKKHSNKAYTLGLYIGVPVLSAVIVIGIIAAVIITCRKRKNNADITKVDSIDPDDEEVRVEYNASVNDQLLV</sequence>
<keyword evidence="2" id="KW-0812">Transmembrane</keyword>
<feature type="region of interest" description="Disordered" evidence="1">
    <location>
        <begin position="194"/>
        <end position="254"/>
    </location>
</feature>
<feature type="transmembrane region" description="Helical" evidence="2">
    <location>
        <begin position="362"/>
        <end position="385"/>
    </location>
</feature>
<keyword evidence="2" id="KW-0472">Membrane</keyword>
<name>A2ELW6_TRIV3</name>
<feature type="compositionally biased region" description="Basic and acidic residues" evidence="1">
    <location>
        <begin position="275"/>
        <end position="308"/>
    </location>
</feature>
<dbReference type="KEGG" id="tva:4764269"/>
<dbReference type="PANTHER" id="PTHR34379">
    <property type="entry name" value="OS07G0553800 PROTEIN"/>
    <property type="match status" value="1"/>
</dbReference>
<keyword evidence="4" id="KW-1185">Reference proteome</keyword>
<reference evidence="3" key="2">
    <citation type="journal article" date="2007" name="Science">
        <title>Draft genome sequence of the sexually transmitted pathogen Trichomonas vaginalis.</title>
        <authorList>
            <person name="Carlton J.M."/>
            <person name="Hirt R.P."/>
            <person name="Silva J.C."/>
            <person name="Delcher A.L."/>
            <person name="Schatz M."/>
            <person name="Zhao Q."/>
            <person name="Wortman J.R."/>
            <person name="Bidwell S.L."/>
            <person name="Alsmark U.C.M."/>
            <person name="Besteiro S."/>
            <person name="Sicheritz-Ponten T."/>
            <person name="Noel C.J."/>
            <person name="Dacks J.B."/>
            <person name="Foster P.G."/>
            <person name="Simillion C."/>
            <person name="Van de Peer Y."/>
            <person name="Miranda-Saavedra D."/>
            <person name="Barton G.J."/>
            <person name="Westrop G.D."/>
            <person name="Mueller S."/>
            <person name="Dessi D."/>
            <person name="Fiori P.L."/>
            <person name="Ren Q."/>
            <person name="Paulsen I."/>
            <person name="Zhang H."/>
            <person name="Bastida-Corcuera F.D."/>
            <person name="Simoes-Barbosa A."/>
            <person name="Brown M.T."/>
            <person name="Hayes R.D."/>
            <person name="Mukherjee M."/>
            <person name="Okumura C.Y."/>
            <person name="Schneider R."/>
            <person name="Smith A.J."/>
            <person name="Vanacova S."/>
            <person name="Villalvazo M."/>
            <person name="Haas B.J."/>
            <person name="Pertea M."/>
            <person name="Feldblyum T.V."/>
            <person name="Utterback T.R."/>
            <person name="Shu C.L."/>
            <person name="Osoegawa K."/>
            <person name="de Jong P.J."/>
            <person name="Hrdy I."/>
            <person name="Horvathova L."/>
            <person name="Zubacova Z."/>
            <person name="Dolezal P."/>
            <person name="Malik S.B."/>
            <person name="Logsdon J.M. Jr."/>
            <person name="Henze K."/>
            <person name="Gupta A."/>
            <person name="Wang C.C."/>
            <person name="Dunne R.L."/>
            <person name="Upcroft J.A."/>
            <person name="Upcroft P."/>
            <person name="White O."/>
            <person name="Salzberg S.L."/>
            <person name="Tang P."/>
            <person name="Chiu C.-H."/>
            <person name="Lee Y.-S."/>
            <person name="Embley T.M."/>
            <person name="Coombs G.H."/>
            <person name="Mottram J.C."/>
            <person name="Tachezy J."/>
            <person name="Fraser-Liggett C.M."/>
            <person name="Johnson P.J."/>
        </authorList>
    </citation>
    <scope>NUCLEOTIDE SEQUENCE [LARGE SCALE GENOMIC DNA]</scope>
    <source>
        <strain evidence="3">G3</strain>
    </source>
</reference>
<feature type="region of interest" description="Disordered" evidence="1">
    <location>
        <begin position="275"/>
        <end position="354"/>
    </location>
</feature>
<evidence type="ECO:0000313" key="3">
    <source>
        <dbReference type="EMBL" id="EAY06394.1"/>
    </source>
</evidence>
<evidence type="ECO:0000256" key="2">
    <source>
        <dbReference type="SAM" id="Phobius"/>
    </source>
</evidence>
<keyword evidence="2" id="KW-1133">Transmembrane helix</keyword>
<reference evidence="3" key="1">
    <citation type="submission" date="2006-10" db="EMBL/GenBank/DDBJ databases">
        <authorList>
            <person name="Amadeo P."/>
            <person name="Zhao Q."/>
            <person name="Wortman J."/>
            <person name="Fraser-Liggett C."/>
            <person name="Carlton J."/>
        </authorList>
    </citation>
    <scope>NUCLEOTIDE SEQUENCE</scope>
    <source>
        <strain evidence="3">G3</strain>
    </source>
</reference>
<dbReference type="AlphaFoldDB" id="A2ELW6"/>
<dbReference type="PANTHER" id="PTHR34379:SF6">
    <property type="entry name" value="PROTEIN 3F"/>
    <property type="match status" value="1"/>
</dbReference>
<feature type="compositionally biased region" description="Basic and acidic residues" evidence="1">
    <location>
        <begin position="238"/>
        <end position="254"/>
    </location>
</feature>
<evidence type="ECO:0000313" key="4">
    <source>
        <dbReference type="Proteomes" id="UP000001542"/>
    </source>
</evidence>
<dbReference type="InParanoid" id="A2ELW6"/>
<feature type="compositionally biased region" description="Basic and acidic residues" evidence="1">
    <location>
        <begin position="216"/>
        <end position="230"/>
    </location>
</feature>
<dbReference type="VEuPathDB" id="TrichDB:TVAGG3_0400570"/>
<dbReference type="EMBL" id="DS113425">
    <property type="protein sequence ID" value="EAY06394.1"/>
    <property type="molecule type" value="Genomic_DNA"/>
</dbReference>
<protein>
    <submittedName>
        <fullName evidence="3">Uncharacterized protein</fullName>
    </submittedName>
</protein>
<dbReference type="RefSeq" id="XP_001318617.1">
    <property type="nucleotide sequence ID" value="XM_001318582.1"/>
</dbReference>
<feature type="compositionally biased region" description="Polar residues" evidence="1">
    <location>
        <begin position="309"/>
        <end position="326"/>
    </location>
</feature>
<gene>
    <name evidence="3" type="ORF">TVAG_152010</name>
</gene>
<evidence type="ECO:0000256" key="1">
    <source>
        <dbReference type="SAM" id="MobiDB-lite"/>
    </source>
</evidence>
<proteinExistence type="predicted"/>